<feature type="transmembrane region" description="Helical" evidence="1">
    <location>
        <begin position="310"/>
        <end position="328"/>
    </location>
</feature>
<dbReference type="InterPro" id="IPR041113">
    <property type="entry name" value="Heliorhodopsin"/>
</dbReference>
<keyword evidence="1" id="KW-1133">Transmembrane helix</keyword>
<feature type="transmembrane region" description="Helical" evidence="1">
    <location>
        <begin position="158"/>
        <end position="181"/>
    </location>
</feature>
<feature type="transmembrane region" description="Helical" evidence="1">
    <location>
        <begin position="187"/>
        <end position="206"/>
    </location>
</feature>
<accession>A0AAE0F212</accession>
<dbReference type="Pfam" id="PF18761">
    <property type="entry name" value="Heliorhodopsin"/>
    <property type="match status" value="2"/>
</dbReference>
<name>A0AAE0F212_9CHLO</name>
<sequence length="339" mass="38017">MVCLSPVGEVSVTQAYTHYSDEGRVLETKRTSLFNVDVVSLVYFFLLTSASQHLIYALQYTFSPKTLEAHATDFGVFWVRWSDYVLTAPVMMVIVGIMNAIFDAAVLATLFGCIFVTIGLGVLSDILIVRSVEFEQRSDERSPSNKSSRAVHEHPHDLVWFTYLLVCIWAVPVNILVVYLVTSRVPWYIITSAAIVTGYMCVVLLLSDNGCRTVRVFRSFRKEQACATAKATFALAFLPCVYAWAIVYGNFAASLYKSEETPPEFVYAINIVLLLLFLGPFPYVHYASIGEACDGAANKSSKLYYETRHSLFGFVSKSALAWLVYWGIRRIQDDVDVIS</sequence>
<protein>
    <submittedName>
        <fullName evidence="2">Uncharacterized protein</fullName>
    </submittedName>
</protein>
<dbReference type="Proteomes" id="UP001190700">
    <property type="component" value="Unassembled WGS sequence"/>
</dbReference>
<feature type="transmembrane region" description="Helical" evidence="1">
    <location>
        <begin position="267"/>
        <end position="289"/>
    </location>
</feature>
<proteinExistence type="predicted"/>
<keyword evidence="1" id="KW-0812">Transmembrane</keyword>
<comment type="caution">
    <text evidence="2">The sequence shown here is derived from an EMBL/GenBank/DDBJ whole genome shotgun (WGS) entry which is preliminary data.</text>
</comment>
<organism evidence="2 3">
    <name type="scientific">Cymbomonas tetramitiformis</name>
    <dbReference type="NCBI Taxonomy" id="36881"/>
    <lineage>
        <taxon>Eukaryota</taxon>
        <taxon>Viridiplantae</taxon>
        <taxon>Chlorophyta</taxon>
        <taxon>Pyramimonadophyceae</taxon>
        <taxon>Pyramimonadales</taxon>
        <taxon>Pyramimonadaceae</taxon>
        <taxon>Cymbomonas</taxon>
    </lineage>
</organism>
<dbReference type="AlphaFoldDB" id="A0AAE0F212"/>
<keyword evidence="1" id="KW-0472">Membrane</keyword>
<evidence type="ECO:0000313" key="3">
    <source>
        <dbReference type="Proteomes" id="UP001190700"/>
    </source>
</evidence>
<gene>
    <name evidence="2" type="ORF">CYMTET_41419</name>
</gene>
<dbReference type="EMBL" id="LGRX02027573">
    <property type="protein sequence ID" value="KAK3249156.1"/>
    <property type="molecule type" value="Genomic_DNA"/>
</dbReference>
<evidence type="ECO:0000256" key="1">
    <source>
        <dbReference type="SAM" id="Phobius"/>
    </source>
</evidence>
<feature type="transmembrane region" description="Helical" evidence="1">
    <location>
        <begin position="227"/>
        <end position="247"/>
    </location>
</feature>
<feature type="transmembrane region" description="Helical" evidence="1">
    <location>
        <begin position="108"/>
        <end position="129"/>
    </location>
</feature>
<feature type="transmembrane region" description="Helical" evidence="1">
    <location>
        <begin position="83"/>
        <end position="102"/>
    </location>
</feature>
<keyword evidence="3" id="KW-1185">Reference proteome</keyword>
<feature type="transmembrane region" description="Helical" evidence="1">
    <location>
        <begin position="41"/>
        <end position="62"/>
    </location>
</feature>
<evidence type="ECO:0000313" key="2">
    <source>
        <dbReference type="EMBL" id="KAK3249156.1"/>
    </source>
</evidence>
<reference evidence="2 3" key="1">
    <citation type="journal article" date="2015" name="Genome Biol. Evol.">
        <title>Comparative Genomics of a Bacterivorous Green Alga Reveals Evolutionary Causalities and Consequences of Phago-Mixotrophic Mode of Nutrition.</title>
        <authorList>
            <person name="Burns J.A."/>
            <person name="Paasch A."/>
            <person name="Narechania A."/>
            <person name="Kim E."/>
        </authorList>
    </citation>
    <scope>NUCLEOTIDE SEQUENCE [LARGE SCALE GENOMIC DNA]</scope>
    <source>
        <strain evidence="2 3">PLY_AMNH</strain>
    </source>
</reference>